<comment type="caution">
    <text evidence="1">The sequence shown here is derived from an EMBL/GenBank/DDBJ whole genome shotgun (WGS) entry which is preliminary data.</text>
</comment>
<keyword evidence="2" id="KW-1185">Reference proteome</keyword>
<proteinExistence type="predicted"/>
<protein>
    <submittedName>
        <fullName evidence="1">Uncharacterized protein</fullName>
    </submittedName>
</protein>
<evidence type="ECO:0000313" key="2">
    <source>
        <dbReference type="Proteomes" id="UP000727407"/>
    </source>
</evidence>
<sequence>PRPPVSSSSSSSRSASVMREFLQEEQLDEVALRSCGRIRRRPRSSIPKSQIYTGYSC</sequence>
<reference evidence="1" key="1">
    <citation type="submission" date="2020-07" db="EMBL/GenBank/DDBJ databases">
        <title>Clarias magur genome sequencing, assembly and annotation.</title>
        <authorList>
            <person name="Kushwaha B."/>
            <person name="Kumar R."/>
            <person name="Das P."/>
            <person name="Joshi C.G."/>
            <person name="Kumar D."/>
            <person name="Nagpure N.S."/>
            <person name="Pandey M."/>
            <person name="Agarwal S."/>
            <person name="Srivastava S."/>
            <person name="Singh M."/>
            <person name="Sahoo L."/>
            <person name="Jayasankar P."/>
            <person name="Meher P.K."/>
            <person name="Koringa P.G."/>
            <person name="Iquebal M.A."/>
            <person name="Das S.P."/>
            <person name="Bit A."/>
            <person name="Patnaik S."/>
            <person name="Patel N."/>
            <person name="Shah T.M."/>
            <person name="Hinsu A."/>
            <person name="Jena J.K."/>
        </authorList>
    </citation>
    <scope>NUCLEOTIDE SEQUENCE</scope>
    <source>
        <strain evidence="1">CIFAMagur01</strain>
        <tissue evidence="1">Testis</tissue>
    </source>
</reference>
<gene>
    <name evidence="1" type="ORF">DAT39_011596</name>
</gene>
<accession>A0A8J4TIQ2</accession>
<dbReference type="Proteomes" id="UP000727407">
    <property type="component" value="Unassembled WGS sequence"/>
</dbReference>
<dbReference type="EMBL" id="QNUK01000191">
    <property type="protein sequence ID" value="KAF5898676.1"/>
    <property type="molecule type" value="Genomic_DNA"/>
</dbReference>
<feature type="non-terminal residue" evidence="1">
    <location>
        <position position="57"/>
    </location>
</feature>
<dbReference type="AlphaFoldDB" id="A0A8J4TIQ2"/>
<feature type="non-terminal residue" evidence="1">
    <location>
        <position position="1"/>
    </location>
</feature>
<organism evidence="1 2">
    <name type="scientific">Clarias magur</name>
    <name type="common">Asian catfish</name>
    <name type="synonym">Macropteronotus magur</name>
    <dbReference type="NCBI Taxonomy" id="1594786"/>
    <lineage>
        <taxon>Eukaryota</taxon>
        <taxon>Metazoa</taxon>
        <taxon>Chordata</taxon>
        <taxon>Craniata</taxon>
        <taxon>Vertebrata</taxon>
        <taxon>Euteleostomi</taxon>
        <taxon>Actinopterygii</taxon>
        <taxon>Neopterygii</taxon>
        <taxon>Teleostei</taxon>
        <taxon>Ostariophysi</taxon>
        <taxon>Siluriformes</taxon>
        <taxon>Clariidae</taxon>
        <taxon>Clarias</taxon>
    </lineage>
</organism>
<name>A0A8J4TIQ2_CLAMG</name>
<evidence type="ECO:0000313" key="1">
    <source>
        <dbReference type="EMBL" id="KAF5898676.1"/>
    </source>
</evidence>